<keyword evidence="1 2" id="KW-0597">Phosphoprotein</keyword>
<dbReference type="AlphaFoldDB" id="A0A845B3U0"/>
<name>A0A845B3U0_9SPHN</name>
<keyword evidence="5" id="KW-1185">Reference proteome</keyword>
<dbReference type="Gene3D" id="3.40.50.2300">
    <property type="match status" value="1"/>
</dbReference>
<feature type="domain" description="Response regulatory" evidence="3">
    <location>
        <begin position="33"/>
        <end position="147"/>
    </location>
</feature>
<dbReference type="InterPro" id="IPR050595">
    <property type="entry name" value="Bact_response_regulator"/>
</dbReference>
<dbReference type="InterPro" id="IPR001789">
    <property type="entry name" value="Sig_transdc_resp-reg_receiver"/>
</dbReference>
<dbReference type="SMART" id="SM00448">
    <property type="entry name" value="REC"/>
    <property type="match status" value="1"/>
</dbReference>
<dbReference type="GO" id="GO:0000160">
    <property type="term" value="P:phosphorelay signal transduction system"/>
    <property type="evidence" value="ECO:0007669"/>
    <property type="project" value="InterPro"/>
</dbReference>
<evidence type="ECO:0000256" key="2">
    <source>
        <dbReference type="PROSITE-ProRule" id="PRU00169"/>
    </source>
</evidence>
<reference evidence="4 5" key="1">
    <citation type="submission" date="2019-12" db="EMBL/GenBank/DDBJ databases">
        <title>Genomic-based taxomic classification of the family Erythrobacteraceae.</title>
        <authorList>
            <person name="Xu L."/>
        </authorList>
    </citation>
    <scope>NUCLEOTIDE SEQUENCE [LARGE SCALE GENOMIC DNA]</scope>
    <source>
        <strain evidence="4 5">KCTC 42453</strain>
    </source>
</reference>
<feature type="modified residue" description="4-aspartylphosphate" evidence="2">
    <location>
        <position position="83"/>
    </location>
</feature>
<comment type="caution">
    <text evidence="4">The sequence shown here is derived from an EMBL/GenBank/DDBJ whole genome shotgun (WGS) entry which is preliminary data.</text>
</comment>
<dbReference type="SUPFAM" id="SSF52172">
    <property type="entry name" value="CheY-like"/>
    <property type="match status" value="1"/>
</dbReference>
<dbReference type="EMBL" id="WTYL01000002">
    <property type="protein sequence ID" value="MXP44077.1"/>
    <property type="molecule type" value="Genomic_DNA"/>
</dbReference>
<dbReference type="PANTHER" id="PTHR44591:SF3">
    <property type="entry name" value="RESPONSE REGULATORY DOMAIN-CONTAINING PROTEIN"/>
    <property type="match status" value="1"/>
</dbReference>
<evidence type="ECO:0000259" key="3">
    <source>
        <dbReference type="PROSITE" id="PS50110"/>
    </source>
</evidence>
<accession>A0A845B3U0</accession>
<evidence type="ECO:0000256" key="1">
    <source>
        <dbReference type="ARBA" id="ARBA00022553"/>
    </source>
</evidence>
<evidence type="ECO:0000313" key="5">
    <source>
        <dbReference type="Proteomes" id="UP000431922"/>
    </source>
</evidence>
<dbReference type="Proteomes" id="UP000431922">
    <property type="component" value="Unassembled WGS sequence"/>
</dbReference>
<dbReference type="OrthoDB" id="7432514at2"/>
<protein>
    <submittedName>
        <fullName evidence="4">Response regulator</fullName>
    </submittedName>
</protein>
<sequence length="160" mass="17445">MQICRWRLGTVVKFVQTAAKKPGKRRIPAGFGLILVVEDDGILAMSIEQALLDGGAGEVVLCNSTEAALAFLRERKPDAIILDVHLADRDDGWAIAELLDDVGPNRPRIVFSTGAPQDIPEKIADLGPVLVKPYEPAELIEAIRGPQRRGLFSLLRRTGK</sequence>
<dbReference type="PANTHER" id="PTHR44591">
    <property type="entry name" value="STRESS RESPONSE REGULATOR PROTEIN 1"/>
    <property type="match status" value="1"/>
</dbReference>
<gene>
    <name evidence="4" type="ORF">GRI65_06380</name>
</gene>
<organism evidence="4 5">
    <name type="scientific">Allopontixanthobacter sediminis</name>
    <dbReference type="NCBI Taxonomy" id="1689985"/>
    <lineage>
        <taxon>Bacteria</taxon>
        <taxon>Pseudomonadati</taxon>
        <taxon>Pseudomonadota</taxon>
        <taxon>Alphaproteobacteria</taxon>
        <taxon>Sphingomonadales</taxon>
        <taxon>Erythrobacteraceae</taxon>
        <taxon>Allopontixanthobacter</taxon>
    </lineage>
</organism>
<dbReference type="PROSITE" id="PS50110">
    <property type="entry name" value="RESPONSE_REGULATORY"/>
    <property type="match status" value="1"/>
</dbReference>
<evidence type="ECO:0000313" key="4">
    <source>
        <dbReference type="EMBL" id="MXP44077.1"/>
    </source>
</evidence>
<dbReference type="Pfam" id="PF00072">
    <property type="entry name" value="Response_reg"/>
    <property type="match status" value="1"/>
</dbReference>
<proteinExistence type="predicted"/>
<dbReference type="InterPro" id="IPR011006">
    <property type="entry name" value="CheY-like_superfamily"/>
</dbReference>